<gene>
    <name evidence="1" type="ORF">BC793_13550</name>
</gene>
<accession>A0A316EKD8</accession>
<reference evidence="1 2" key="1">
    <citation type="submission" date="2018-05" db="EMBL/GenBank/DDBJ databases">
        <title>Genomic Encyclopedia of Archaeal and Bacterial Type Strains, Phase II (KMG-II): from individual species to whole genera.</title>
        <authorList>
            <person name="Goeker M."/>
        </authorList>
    </citation>
    <scope>NUCLEOTIDE SEQUENCE [LARGE SCALE GENOMIC DNA]</scope>
    <source>
        <strain evidence="1 2">DSM 45184</strain>
    </source>
</reference>
<dbReference type="RefSeq" id="WP_109602337.1">
    <property type="nucleotide sequence ID" value="NZ_BONA01000091.1"/>
</dbReference>
<comment type="caution">
    <text evidence="1">The sequence shown here is derived from an EMBL/GenBank/DDBJ whole genome shotgun (WGS) entry which is preliminary data.</text>
</comment>
<dbReference type="AlphaFoldDB" id="A0A316EKD8"/>
<evidence type="ECO:0000313" key="1">
    <source>
        <dbReference type="EMBL" id="PWK31053.1"/>
    </source>
</evidence>
<dbReference type="OrthoDB" id="3658635at2"/>
<dbReference type="EMBL" id="QGGR01000035">
    <property type="protein sequence ID" value="PWK31053.1"/>
    <property type="molecule type" value="Genomic_DNA"/>
</dbReference>
<evidence type="ECO:0000313" key="2">
    <source>
        <dbReference type="Proteomes" id="UP000245697"/>
    </source>
</evidence>
<sequence length="370" mass="41801">MQPGVPESARLARRLRKLRTEHWPDLKITQHQIAEALGGEHGPLSLSLISSWESIRNPALPPASRLAGYAMFFATRRSVESGPARLLSEHDLTDEERQERDRLHSELFSLRFTDGESTEHEPAWATATGPEGGVTGSGTWYFPDQRPIIIVSGSLPKRFRERMPFTDTKDPDYVRSYSLADLDALLEVHGHIRAVNPAADVRICRSEEMEEDDFTSHLVLIGGVDWNAVNRDITRRLELPISQQVRPHDEDAGCFSTAEGRTFEPVLDAANGMLLEDVAHFFRGKSPYNSRRTVTLCNGMFGRGTYGAVRALTDAKFRDRNENFIRQRFPDASAFSILMRVRINPNGTVVTPDWTQDDERLHEWPPVIEA</sequence>
<keyword evidence="2" id="KW-1185">Reference proteome</keyword>
<evidence type="ECO:0008006" key="3">
    <source>
        <dbReference type="Google" id="ProtNLM"/>
    </source>
</evidence>
<dbReference type="Proteomes" id="UP000245697">
    <property type="component" value="Unassembled WGS sequence"/>
</dbReference>
<name>A0A316EKD8_9ACTN</name>
<organism evidence="1 2">
    <name type="scientific">Actinoplanes xinjiangensis</name>
    <dbReference type="NCBI Taxonomy" id="512350"/>
    <lineage>
        <taxon>Bacteria</taxon>
        <taxon>Bacillati</taxon>
        <taxon>Actinomycetota</taxon>
        <taxon>Actinomycetes</taxon>
        <taxon>Micromonosporales</taxon>
        <taxon>Micromonosporaceae</taxon>
        <taxon>Actinoplanes</taxon>
    </lineage>
</organism>
<protein>
    <recommendedName>
        <fullName evidence="3">Helix-turn-helix protein</fullName>
    </recommendedName>
</protein>
<proteinExistence type="predicted"/>